<feature type="transmembrane region" description="Helical" evidence="6">
    <location>
        <begin position="313"/>
        <end position="332"/>
    </location>
</feature>
<dbReference type="PANTHER" id="PTHR12778:SF10">
    <property type="entry name" value="MAJOR FACILITATOR SUPERFAMILY DOMAIN-CONTAINING PROTEIN 3"/>
    <property type="match status" value="1"/>
</dbReference>
<dbReference type="InterPro" id="IPR036259">
    <property type="entry name" value="MFS_trans_sf"/>
</dbReference>
<dbReference type="SUPFAM" id="SSF103473">
    <property type="entry name" value="MFS general substrate transporter"/>
    <property type="match status" value="1"/>
</dbReference>
<feature type="transmembrane region" description="Helical" evidence="6">
    <location>
        <begin position="56"/>
        <end position="75"/>
    </location>
</feature>
<evidence type="ECO:0000256" key="5">
    <source>
        <dbReference type="ARBA" id="ARBA00023136"/>
    </source>
</evidence>
<accession>A0A2K8Z3I2</accession>
<dbReference type="Proteomes" id="UP000232883">
    <property type="component" value="Chromosome"/>
</dbReference>
<keyword evidence="2" id="KW-0813">Transport</keyword>
<dbReference type="GO" id="GO:0016020">
    <property type="term" value="C:membrane"/>
    <property type="evidence" value="ECO:0007669"/>
    <property type="project" value="UniProtKB-SubCell"/>
</dbReference>
<feature type="transmembrane region" description="Helical" evidence="6">
    <location>
        <begin position="178"/>
        <end position="199"/>
    </location>
</feature>
<keyword evidence="5 6" id="KW-0472">Membrane</keyword>
<evidence type="ECO:0000313" key="8">
    <source>
        <dbReference type="EMBL" id="AUD04422.1"/>
    </source>
</evidence>
<gene>
    <name evidence="8" type="ORF">CWM47_22800</name>
</gene>
<dbReference type="PROSITE" id="PS50850">
    <property type="entry name" value="MFS"/>
    <property type="match status" value="1"/>
</dbReference>
<evidence type="ECO:0000313" key="9">
    <source>
        <dbReference type="Proteomes" id="UP000232883"/>
    </source>
</evidence>
<dbReference type="GO" id="GO:0022857">
    <property type="term" value="F:transmembrane transporter activity"/>
    <property type="evidence" value="ECO:0007669"/>
    <property type="project" value="InterPro"/>
</dbReference>
<proteinExistence type="predicted"/>
<evidence type="ECO:0000256" key="6">
    <source>
        <dbReference type="SAM" id="Phobius"/>
    </source>
</evidence>
<feature type="transmembrane region" description="Helical" evidence="6">
    <location>
        <begin position="87"/>
        <end position="107"/>
    </location>
</feature>
<reference evidence="8 9" key="1">
    <citation type="submission" date="2017-11" db="EMBL/GenBank/DDBJ databases">
        <title>Taxonomic description and genome sequences of Spirosoma HA7 sp. nov., isolated from pollen microhabitat of Corylus avellana.</title>
        <authorList>
            <person name="Ambika Manirajan B."/>
            <person name="Suarez C."/>
            <person name="Ratering S."/>
            <person name="Geissler-Plaum R."/>
            <person name="Cardinale M."/>
            <person name="Sylvia S."/>
        </authorList>
    </citation>
    <scope>NUCLEOTIDE SEQUENCE [LARGE SCALE GENOMIC DNA]</scope>
    <source>
        <strain evidence="8 9">HA7</strain>
    </source>
</reference>
<evidence type="ECO:0000256" key="4">
    <source>
        <dbReference type="ARBA" id="ARBA00022989"/>
    </source>
</evidence>
<evidence type="ECO:0000256" key="1">
    <source>
        <dbReference type="ARBA" id="ARBA00004141"/>
    </source>
</evidence>
<dbReference type="KEGG" id="spir:CWM47_22800"/>
<keyword evidence="4 6" id="KW-1133">Transmembrane helix</keyword>
<evidence type="ECO:0000259" key="7">
    <source>
        <dbReference type="PROSITE" id="PS50850"/>
    </source>
</evidence>
<dbReference type="EMBL" id="CP025096">
    <property type="protein sequence ID" value="AUD04422.1"/>
    <property type="molecule type" value="Genomic_DNA"/>
</dbReference>
<dbReference type="InterPro" id="IPR011701">
    <property type="entry name" value="MFS"/>
</dbReference>
<feature type="transmembrane region" description="Helical" evidence="6">
    <location>
        <begin position="338"/>
        <end position="361"/>
    </location>
</feature>
<feature type="transmembrane region" description="Helical" evidence="6">
    <location>
        <begin position="373"/>
        <end position="392"/>
    </location>
</feature>
<feature type="transmembrane region" description="Helical" evidence="6">
    <location>
        <begin position="398"/>
        <end position="418"/>
    </location>
</feature>
<dbReference type="RefSeq" id="WP_100990488.1">
    <property type="nucleotide sequence ID" value="NZ_CP025096.1"/>
</dbReference>
<dbReference type="InterPro" id="IPR020846">
    <property type="entry name" value="MFS_dom"/>
</dbReference>
<dbReference type="PANTHER" id="PTHR12778">
    <property type="entry name" value="SOLUTE CARRIER FAMILY 33 ACETYL-COA TRANSPORTER -RELATED"/>
    <property type="match status" value="1"/>
</dbReference>
<protein>
    <recommendedName>
        <fullName evidence="7">Major facilitator superfamily (MFS) profile domain-containing protein</fullName>
    </recommendedName>
</protein>
<evidence type="ECO:0000256" key="2">
    <source>
        <dbReference type="ARBA" id="ARBA00022448"/>
    </source>
</evidence>
<keyword evidence="9" id="KW-1185">Reference proteome</keyword>
<sequence length="446" mass="48975">MTTRTTLPTLSESAFWRYFAFTALYFAEGLNMGLLFVGIPAWMAQNNKTPTEIGQFAAACALPWTFKFVVAPLMDRYAYLPMGRKRPWVLFGQLGLMGSLIVMAYVPDPLNNLKLFAGAAFLVSSFGAIQDAAVDGMAVDTIPGEQQARANGFMGGARMIGSSLALAGGSWLMNQYDFTVSTLALAFLIGLMTLVPAVLREDRGEKIFPWTAGAVSPEAQKRQITSWTTILQSLYSLFRLKNSLLVALLMFITMGSYNYFETLLPLFAVNVSGWTNVSYSQAFASADLIGGISGILLGGVLIERFGKKRMIGLYLVGIMGITIALALLTPYWTDSVFIHGFIIVYRWLNAFAKIGVYAIAMECCSKKVSASQFTFYMTIGAVGSMVGATLIGPIKENFGWQFTMLFFVGLIALAWVVVRLLNISKLETQITELDEQTIEDGVYWPV</sequence>
<keyword evidence="3 6" id="KW-0812">Transmembrane</keyword>
<feature type="transmembrane region" description="Helical" evidence="6">
    <location>
        <begin position="21"/>
        <end position="44"/>
    </location>
</feature>
<evidence type="ECO:0000256" key="3">
    <source>
        <dbReference type="ARBA" id="ARBA00022692"/>
    </source>
</evidence>
<dbReference type="Gene3D" id="1.20.1250.20">
    <property type="entry name" value="MFS general substrate transporter like domains"/>
    <property type="match status" value="1"/>
</dbReference>
<dbReference type="InterPro" id="IPR004752">
    <property type="entry name" value="AmpG_permease/AT-1"/>
</dbReference>
<feature type="transmembrane region" description="Helical" evidence="6">
    <location>
        <begin position="280"/>
        <end position="301"/>
    </location>
</feature>
<dbReference type="AlphaFoldDB" id="A0A2K8Z3I2"/>
<feature type="domain" description="Major facilitator superfamily (MFS) profile" evidence="7">
    <location>
        <begin position="242"/>
        <end position="446"/>
    </location>
</feature>
<organism evidence="8 9">
    <name type="scientific">Spirosoma pollinicola</name>
    <dbReference type="NCBI Taxonomy" id="2057025"/>
    <lineage>
        <taxon>Bacteria</taxon>
        <taxon>Pseudomonadati</taxon>
        <taxon>Bacteroidota</taxon>
        <taxon>Cytophagia</taxon>
        <taxon>Cytophagales</taxon>
        <taxon>Cytophagaceae</taxon>
        <taxon>Spirosoma</taxon>
    </lineage>
</organism>
<dbReference type="OrthoDB" id="924673at2"/>
<name>A0A2K8Z3I2_9BACT</name>
<comment type="subcellular location">
    <subcellularLocation>
        <location evidence="1">Membrane</location>
        <topology evidence="1">Multi-pass membrane protein</topology>
    </subcellularLocation>
</comment>
<feature type="transmembrane region" description="Helical" evidence="6">
    <location>
        <begin position="243"/>
        <end position="260"/>
    </location>
</feature>
<dbReference type="Pfam" id="PF07690">
    <property type="entry name" value="MFS_1"/>
    <property type="match status" value="1"/>
</dbReference>